<feature type="non-terminal residue" evidence="2">
    <location>
        <position position="132"/>
    </location>
</feature>
<dbReference type="EMBL" id="AUZZ01010387">
    <property type="protein sequence ID" value="EQD30032.1"/>
    <property type="molecule type" value="Genomic_DNA"/>
</dbReference>
<dbReference type="Pfam" id="PF07859">
    <property type="entry name" value="Abhydrolase_3"/>
    <property type="match status" value="1"/>
</dbReference>
<protein>
    <submittedName>
        <fullName evidence="2">Alpha/beta hydrolase fold-3 domain protein</fullName>
    </submittedName>
</protein>
<dbReference type="Gene3D" id="3.40.50.1820">
    <property type="entry name" value="alpha/beta hydrolase"/>
    <property type="match status" value="1"/>
</dbReference>
<evidence type="ECO:0000313" key="2">
    <source>
        <dbReference type="EMBL" id="EQD30032.1"/>
    </source>
</evidence>
<gene>
    <name evidence="2" type="ORF">B2A_14322</name>
</gene>
<reference evidence="2" key="2">
    <citation type="journal article" date="2014" name="ISME J.">
        <title>Microbial stratification in low pH oxic and suboxic macroscopic growths along an acid mine drainage.</title>
        <authorList>
            <person name="Mendez-Garcia C."/>
            <person name="Mesa V."/>
            <person name="Sprenger R.R."/>
            <person name="Richter M."/>
            <person name="Diez M.S."/>
            <person name="Solano J."/>
            <person name="Bargiela R."/>
            <person name="Golyshina O.V."/>
            <person name="Manteca A."/>
            <person name="Ramos J.L."/>
            <person name="Gallego J.R."/>
            <person name="Llorente I."/>
            <person name="Martins Dos Santos V.A."/>
            <person name="Jensen O.N."/>
            <person name="Pelaez A.I."/>
            <person name="Sanchez J."/>
            <person name="Ferrer M."/>
        </authorList>
    </citation>
    <scope>NUCLEOTIDE SEQUENCE</scope>
</reference>
<dbReference type="PANTHER" id="PTHR23024:SF24">
    <property type="entry name" value="ALPHA_BETA HYDROLASE FOLD-3 DOMAIN-CONTAINING PROTEIN"/>
    <property type="match status" value="1"/>
</dbReference>
<accession>T0YDW7</accession>
<organism evidence="2">
    <name type="scientific">mine drainage metagenome</name>
    <dbReference type="NCBI Taxonomy" id="410659"/>
    <lineage>
        <taxon>unclassified sequences</taxon>
        <taxon>metagenomes</taxon>
        <taxon>ecological metagenomes</taxon>
    </lineage>
</organism>
<feature type="domain" description="Alpha/beta hydrolase fold-3" evidence="1">
    <location>
        <begin position="74"/>
        <end position="132"/>
    </location>
</feature>
<proteinExistence type="predicted"/>
<dbReference type="SUPFAM" id="SSF53474">
    <property type="entry name" value="alpha/beta-Hydrolases"/>
    <property type="match status" value="1"/>
</dbReference>
<dbReference type="GO" id="GO:0016787">
    <property type="term" value="F:hydrolase activity"/>
    <property type="evidence" value="ECO:0007669"/>
    <property type="project" value="UniProtKB-KW"/>
</dbReference>
<dbReference type="InterPro" id="IPR013094">
    <property type="entry name" value="AB_hydrolase_3"/>
</dbReference>
<comment type="caution">
    <text evidence="2">The sequence shown here is derived from an EMBL/GenBank/DDBJ whole genome shotgun (WGS) entry which is preliminary data.</text>
</comment>
<dbReference type="PANTHER" id="PTHR23024">
    <property type="entry name" value="ARYLACETAMIDE DEACETYLASE"/>
    <property type="match status" value="1"/>
</dbReference>
<name>T0YDW7_9ZZZZ</name>
<evidence type="ECO:0000259" key="1">
    <source>
        <dbReference type="Pfam" id="PF07859"/>
    </source>
</evidence>
<sequence length="132" mass="14804">MSLDPEVKKFLDIMSKLPSFDPEMPASKARELELSALSSMPREEVGSVKDHRINDKGLLLREYVPSGKASGGAILFIHGGGFVLGSVEAYDPFARHFCNIARMRLFSIEYRLAPENRFPAAHDDSYAAFRWL</sequence>
<dbReference type="AlphaFoldDB" id="T0YDW7"/>
<dbReference type="InterPro" id="IPR050466">
    <property type="entry name" value="Carboxylest/Gibb_receptor"/>
</dbReference>
<reference evidence="2" key="1">
    <citation type="submission" date="2013-08" db="EMBL/GenBank/DDBJ databases">
        <authorList>
            <person name="Mendez C."/>
            <person name="Richter M."/>
            <person name="Ferrer M."/>
            <person name="Sanchez J."/>
        </authorList>
    </citation>
    <scope>NUCLEOTIDE SEQUENCE</scope>
</reference>
<keyword evidence="2" id="KW-0378">Hydrolase</keyword>
<dbReference type="InterPro" id="IPR029058">
    <property type="entry name" value="AB_hydrolase_fold"/>
</dbReference>